<dbReference type="GO" id="GO:0004801">
    <property type="term" value="F:transaldolase activity"/>
    <property type="evidence" value="ECO:0007669"/>
    <property type="project" value="UniProtKB-EC"/>
</dbReference>
<evidence type="ECO:0000256" key="4">
    <source>
        <dbReference type="ARBA" id="ARBA00022679"/>
    </source>
</evidence>
<dbReference type="InterPro" id="IPR004730">
    <property type="entry name" value="Transaldolase_1"/>
</dbReference>
<dbReference type="Proteomes" id="UP001152888">
    <property type="component" value="Unassembled WGS sequence"/>
</dbReference>
<evidence type="ECO:0000256" key="6">
    <source>
        <dbReference type="ARBA" id="ARBA00023270"/>
    </source>
</evidence>
<dbReference type="PANTHER" id="PTHR10683:SF18">
    <property type="entry name" value="TRANSALDOLASE"/>
    <property type="match status" value="1"/>
</dbReference>
<keyword evidence="6" id="KW-0704">Schiff base</keyword>
<evidence type="ECO:0000313" key="10">
    <source>
        <dbReference type="Proteomes" id="UP001152888"/>
    </source>
</evidence>
<comment type="caution">
    <text evidence="9">The sequence shown here is derived from an EMBL/GenBank/DDBJ whole genome shotgun (WGS) entry which is preliminary data.</text>
</comment>
<accession>A0A9P0JNW2</accession>
<evidence type="ECO:0000256" key="2">
    <source>
        <dbReference type="ARBA" id="ARBA00008012"/>
    </source>
</evidence>
<comment type="catalytic activity">
    <reaction evidence="7 8">
        <text>D-sedoheptulose 7-phosphate + D-glyceraldehyde 3-phosphate = D-erythrose 4-phosphate + beta-D-fructose 6-phosphate</text>
        <dbReference type="Rhea" id="RHEA:17053"/>
        <dbReference type="ChEBI" id="CHEBI:16897"/>
        <dbReference type="ChEBI" id="CHEBI:57483"/>
        <dbReference type="ChEBI" id="CHEBI:57634"/>
        <dbReference type="ChEBI" id="CHEBI:59776"/>
        <dbReference type="EC" id="2.2.1.2"/>
    </reaction>
</comment>
<dbReference type="EMBL" id="CAKOFQ010006655">
    <property type="protein sequence ID" value="CAH1954736.1"/>
    <property type="molecule type" value="Genomic_DNA"/>
</dbReference>
<dbReference type="PROSITE" id="PS00958">
    <property type="entry name" value="TRANSALDOLASE_2"/>
    <property type="match status" value="1"/>
</dbReference>
<evidence type="ECO:0000256" key="7">
    <source>
        <dbReference type="ARBA" id="ARBA00048810"/>
    </source>
</evidence>
<dbReference type="PANTHER" id="PTHR10683">
    <property type="entry name" value="TRANSALDOLASE"/>
    <property type="match status" value="1"/>
</dbReference>
<dbReference type="GO" id="GO:0009052">
    <property type="term" value="P:pentose-phosphate shunt, non-oxidative branch"/>
    <property type="evidence" value="ECO:0007669"/>
    <property type="project" value="TreeGrafter"/>
</dbReference>
<dbReference type="PROSITE" id="PS01054">
    <property type="entry name" value="TRANSALDOLASE_1"/>
    <property type="match status" value="1"/>
</dbReference>
<dbReference type="OrthoDB" id="2015515at2759"/>
<dbReference type="Pfam" id="PF00923">
    <property type="entry name" value="TAL_FSA"/>
    <property type="match status" value="1"/>
</dbReference>
<dbReference type="NCBIfam" id="TIGR00874">
    <property type="entry name" value="talAB"/>
    <property type="match status" value="1"/>
</dbReference>
<name>A0A9P0JNW2_ACAOB</name>
<dbReference type="SUPFAM" id="SSF51569">
    <property type="entry name" value="Aldolase"/>
    <property type="match status" value="1"/>
</dbReference>
<sequence>MACYLMRVRVPYFQLKSTAKLYFHSSGIFGRCSCKEDDDDGMSEPQCKKSKIMSSLDQLKSVTTVVADTGDFEAMKKYKPTDATTNPSLMLAAAKLPHYKSHIEKAIQYGNKVGSSLEEKVENAMDMLSVLLGVEILKIVPGRVSTEVDARLSFDKDASVAKALKIIQLYEEQGICKDRILIKLASTWEGIQAAKILEEKHTVHCNLTLLFNFAQAVACAEAGVTLISPFVGRILDWYVANTDKKSYSGPEDPGVISVTKIYNYYKKYGYKTVVMGASFRNIEEVKQLAGCDLLTISPKLLGELEASNDPVPRKLSPESAKKMQIEKIELNEAKFRWMLNEDAMASDKLSSGIRNFAADSLKLENMLKSLMK</sequence>
<keyword evidence="5 8" id="KW-0570">Pentose shunt</keyword>
<comment type="similarity">
    <text evidence="2">Belongs to the transaldolase family. Type 1 subfamily.</text>
</comment>
<keyword evidence="4 8" id="KW-0808">Transferase</keyword>
<comment type="pathway">
    <text evidence="1 8">Carbohydrate degradation; pentose phosphate pathway; D-glyceraldehyde 3-phosphate and beta-D-fructose 6-phosphate from D-ribose 5-phosphate and D-xylulose 5-phosphate (non-oxidative stage): step 2/3.</text>
</comment>
<dbReference type="FunFam" id="3.20.20.70:FF:000088">
    <property type="entry name" value="Transaldolase"/>
    <property type="match status" value="1"/>
</dbReference>
<reference evidence="9" key="1">
    <citation type="submission" date="2022-03" db="EMBL/GenBank/DDBJ databases">
        <authorList>
            <person name="Sayadi A."/>
        </authorList>
    </citation>
    <scope>NUCLEOTIDE SEQUENCE</scope>
</reference>
<organism evidence="9 10">
    <name type="scientific">Acanthoscelides obtectus</name>
    <name type="common">Bean weevil</name>
    <name type="synonym">Bruchus obtectus</name>
    <dbReference type="NCBI Taxonomy" id="200917"/>
    <lineage>
        <taxon>Eukaryota</taxon>
        <taxon>Metazoa</taxon>
        <taxon>Ecdysozoa</taxon>
        <taxon>Arthropoda</taxon>
        <taxon>Hexapoda</taxon>
        <taxon>Insecta</taxon>
        <taxon>Pterygota</taxon>
        <taxon>Neoptera</taxon>
        <taxon>Endopterygota</taxon>
        <taxon>Coleoptera</taxon>
        <taxon>Polyphaga</taxon>
        <taxon>Cucujiformia</taxon>
        <taxon>Chrysomeloidea</taxon>
        <taxon>Chrysomelidae</taxon>
        <taxon>Bruchinae</taxon>
        <taxon>Bruchini</taxon>
        <taxon>Acanthoscelides</taxon>
    </lineage>
</organism>
<dbReference type="InterPro" id="IPR013785">
    <property type="entry name" value="Aldolase_TIM"/>
</dbReference>
<comment type="function">
    <text evidence="8">Catalyzes the rate-limiting step of the non-oxidative phase in the pentose phosphate pathway. Catalyzes the reversible conversion of sedheptulose-7-phosphate and D-glyceraldehyde 3-phosphate into erythrose-4-phosphate and beta-D-fructose 6-phosphate.</text>
</comment>
<gene>
    <name evidence="9" type="ORF">ACAOBT_LOCUS717</name>
</gene>
<dbReference type="AlphaFoldDB" id="A0A9P0JNW2"/>
<dbReference type="EC" id="2.2.1.2" evidence="3 8"/>
<evidence type="ECO:0000313" key="9">
    <source>
        <dbReference type="EMBL" id="CAH1954736.1"/>
    </source>
</evidence>
<dbReference type="InterPro" id="IPR018225">
    <property type="entry name" value="Transaldolase_AS"/>
</dbReference>
<dbReference type="NCBIfam" id="NF009001">
    <property type="entry name" value="PRK12346.1"/>
    <property type="match status" value="1"/>
</dbReference>
<dbReference type="InterPro" id="IPR001585">
    <property type="entry name" value="TAL/FSA"/>
</dbReference>
<proteinExistence type="inferred from homology"/>
<dbReference type="GO" id="GO:0005975">
    <property type="term" value="P:carbohydrate metabolic process"/>
    <property type="evidence" value="ECO:0007669"/>
    <property type="project" value="InterPro"/>
</dbReference>
<dbReference type="Gene3D" id="3.20.20.70">
    <property type="entry name" value="Aldolase class I"/>
    <property type="match status" value="1"/>
</dbReference>
<protein>
    <recommendedName>
        <fullName evidence="3 8">Transaldolase</fullName>
        <ecNumber evidence="3 8">2.2.1.2</ecNumber>
    </recommendedName>
</protein>
<keyword evidence="10" id="KW-1185">Reference proteome</keyword>
<evidence type="ECO:0000256" key="8">
    <source>
        <dbReference type="RuleBase" id="RU000501"/>
    </source>
</evidence>
<dbReference type="GO" id="GO:0005737">
    <property type="term" value="C:cytoplasm"/>
    <property type="evidence" value="ECO:0007669"/>
    <property type="project" value="InterPro"/>
</dbReference>
<dbReference type="HAMAP" id="MF_00492">
    <property type="entry name" value="Transaldolase_1"/>
    <property type="match status" value="1"/>
</dbReference>
<evidence type="ECO:0000256" key="5">
    <source>
        <dbReference type="ARBA" id="ARBA00023126"/>
    </source>
</evidence>
<evidence type="ECO:0000256" key="1">
    <source>
        <dbReference type="ARBA" id="ARBA00004857"/>
    </source>
</evidence>
<evidence type="ECO:0000256" key="3">
    <source>
        <dbReference type="ARBA" id="ARBA00013151"/>
    </source>
</evidence>
<dbReference type="CDD" id="cd00957">
    <property type="entry name" value="Transaldolase_TalAB"/>
    <property type="match status" value="1"/>
</dbReference>